<dbReference type="Pfam" id="PF00733">
    <property type="entry name" value="Asn_synthase"/>
    <property type="match status" value="1"/>
</dbReference>
<evidence type="ECO:0000313" key="10">
    <source>
        <dbReference type="Proteomes" id="UP001243009"/>
    </source>
</evidence>
<protein>
    <recommendedName>
        <fullName evidence="3">asparagine synthase (glutamine-hydrolyzing)</fullName>
        <ecNumber evidence="3">6.3.5.4</ecNumber>
    </recommendedName>
</protein>
<evidence type="ECO:0000256" key="6">
    <source>
        <dbReference type="ARBA" id="ARBA00022962"/>
    </source>
</evidence>
<dbReference type="InterPro" id="IPR006426">
    <property type="entry name" value="Asn_synth_AEB"/>
</dbReference>
<evidence type="ECO:0000256" key="2">
    <source>
        <dbReference type="ARBA" id="ARBA00005752"/>
    </source>
</evidence>
<dbReference type="SUPFAM" id="SSF56235">
    <property type="entry name" value="N-terminal nucleophile aminohydrolases (Ntn hydrolases)"/>
    <property type="match status" value="1"/>
</dbReference>
<feature type="domain" description="Glutamine amidotransferase type-2" evidence="8">
    <location>
        <begin position="2"/>
        <end position="207"/>
    </location>
</feature>
<dbReference type="Gene3D" id="3.60.20.10">
    <property type="entry name" value="Glutamine Phosphoribosylpyrophosphate, subunit 1, domain 1"/>
    <property type="match status" value="1"/>
</dbReference>
<accession>A0ABT9DWC4</accession>
<evidence type="ECO:0000259" key="8">
    <source>
        <dbReference type="PROSITE" id="PS51278"/>
    </source>
</evidence>
<keyword evidence="6" id="KW-0315">Glutamine amidotransferase</keyword>
<keyword evidence="5" id="KW-0067">ATP-binding</keyword>
<dbReference type="EMBL" id="JAUTWS010000005">
    <property type="protein sequence ID" value="MDO9708201.1"/>
    <property type="molecule type" value="Genomic_DNA"/>
</dbReference>
<keyword evidence="9" id="KW-0436">Ligase</keyword>
<dbReference type="EC" id="6.3.5.4" evidence="3"/>
<dbReference type="Gene3D" id="3.40.50.620">
    <property type="entry name" value="HUPs"/>
    <property type="match status" value="1"/>
</dbReference>
<proteinExistence type="inferred from homology"/>
<comment type="catalytic activity">
    <reaction evidence="7">
        <text>L-aspartate + L-glutamine + ATP + H2O = L-asparagine + L-glutamate + AMP + diphosphate + H(+)</text>
        <dbReference type="Rhea" id="RHEA:12228"/>
        <dbReference type="ChEBI" id="CHEBI:15377"/>
        <dbReference type="ChEBI" id="CHEBI:15378"/>
        <dbReference type="ChEBI" id="CHEBI:29985"/>
        <dbReference type="ChEBI" id="CHEBI:29991"/>
        <dbReference type="ChEBI" id="CHEBI:30616"/>
        <dbReference type="ChEBI" id="CHEBI:33019"/>
        <dbReference type="ChEBI" id="CHEBI:58048"/>
        <dbReference type="ChEBI" id="CHEBI:58359"/>
        <dbReference type="ChEBI" id="CHEBI:456215"/>
        <dbReference type="EC" id="6.3.5.4"/>
    </reaction>
</comment>
<dbReference type="PIRSF" id="PIRSF001589">
    <property type="entry name" value="Asn_synthetase_glu-h"/>
    <property type="match status" value="1"/>
</dbReference>
<gene>
    <name evidence="9" type="primary">asnB</name>
    <name evidence="9" type="ORF">Q7A36_07600</name>
</gene>
<comment type="caution">
    <text evidence="9">The sequence shown here is derived from an EMBL/GenBank/DDBJ whole genome shotgun (WGS) entry which is preliminary data.</text>
</comment>
<dbReference type="InterPro" id="IPR014729">
    <property type="entry name" value="Rossmann-like_a/b/a_fold"/>
</dbReference>
<dbReference type="PANTHER" id="PTHR43284">
    <property type="entry name" value="ASPARAGINE SYNTHETASE (GLUTAMINE-HYDROLYZING)"/>
    <property type="match status" value="1"/>
</dbReference>
<dbReference type="InterPro" id="IPR017932">
    <property type="entry name" value="GATase_2_dom"/>
</dbReference>
<dbReference type="RefSeq" id="WP_305103066.1">
    <property type="nucleotide sequence ID" value="NZ_JAUTWS010000005.1"/>
</dbReference>
<dbReference type="Pfam" id="PF13537">
    <property type="entry name" value="GATase_7"/>
    <property type="match status" value="1"/>
</dbReference>
<keyword evidence="4" id="KW-0547">Nucleotide-binding</keyword>
<keyword evidence="10" id="KW-1185">Reference proteome</keyword>
<dbReference type="PROSITE" id="PS51278">
    <property type="entry name" value="GATASE_TYPE_2"/>
    <property type="match status" value="1"/>
</dbReference>
<dbReference type="InterPro" id="IPR029055">
    <property type="entry name" value="Ntn_hydrolases_N"/>
</dbReference>
<evidence type="ECO:0000256" key="7">
    <source>
        <dbReference type="ARBA" id="ARBA00048741"/>
    </source>
</evidence>
<evidence type="ECO:0000256" key="4">
    <source>
        <dbReference type="ARBA" id="ARBA00022741"/>
    </source>
</evidence>
<dbReference type="InterPro" id="IPR051786">
    <property type="entry name" value="ASN_synthetase/amidase"/>
</dbReference>
<dbReference type="Proteomes" id="UP001243009">
    <property type="component" value="Unassembled WGS sequence"/>
</dbReference>
<dbReference type="SUPFAM" id="SSF52402">
    <property type="entry name" value="Adenine nucleotide alpha hydrolases-like"/>
    <property type="match status" value="1"/>
</dbReference>
<evidence type="ECO:0000256" key="5">
    <source>
        <dbReference type="ARBA" id="ARBA00022840"/>
    </source>
</evidence>
<dbReference type="InterPro" id="IPR001962">
    <property type="entry name" value="Asn_synthase"/>
</dbReference>
<dbReference type="CDD" id="cd00712">
    <property type="entry name" value="AsnB"/>
    <property type="match status" value="1"/>
</dbReference>
<comment type="similarity">
    <text evidence="2">Belongs to the asparagine synthetase family.</text>
</comment>
<dbReference type="CDD" id="cd01991">
    <property type="entry name" value="Asn_synthase_B_C"/>
    <property type="match status" value="1"/>
</dbReference>
<dbReference type="PANTHER" id="PTHR43284:SF1">
    <property type="entry name" value="ASPARAGINE SYNTHETASE"/>
    <property type="match status" value="1"/>
</dbReference>
<name>A0ABT9DWC4_9PROT</name>
<evidence type="ECO:0000256" key="1">
    <source>
        <dbReference type="ARBA" id="ARBA00005187"/>
    </source>
</evidence>
<dbReference type="GO" id="GO:0004066">
    <property type="term" value="F:asparagine synthase (glutamine-hydrolyzing) activity"/>
    <property type="evidence" value="ECO:0007669"/>
    <property type="project" value="UniProtKB-EC"/>
</dbReference>
<evidence type="ECO:0000256" key="3">
    <source>
        <dbReference type="ARBA" id="ARBA00012737"/>
    </source>
</evidence>
<dbReference type="NCBIfam" id="TIGR01536">
    <property type="entry name" value="asn_synth_AEB"/>
    <property type="match status" value="1"/>
</dbReference>
<reference evidence="9 10" key="1">
    <citation type="submission" date="2023-08" db="EMBL/GenBank/DDBJ databases">
        <title>The draft genome sequence of Paracraurococcus sp. LOR1-02.</title>
        <authorList>
            <person name="Kingkaew E."/>
            <person name="Tanasupawat S."/>
        </authorList>
    </citation>
    <scope>NUCLEOTIDE SEQUENCE [LARGE SCALE GENOMIC DNA]</scope>
    <source>
        <strain evidence="9 10">LOR1-02</strain>
    </source>
</reference>
<comment type="pathway">
    <text evidence="1">Amino-acid biosynthesis; L-asparagine biosynthesis; L-asparagine from L-aspartate (L-Gln route): step 1/1.</text>
</comment>
<dbReference type="InterPro" id="IPR033738">
    <property type="entry name" value="AsnB_N"/>
</dbReference>
<evidence type="ECO:0000313" key="9">
    <source>
        <dbReference type="EMBL" id="MDO9708201.1"/>
    </source>
</evidence>
<organism evidence="9 10">
    <name type="scientific">Paracraurococcus lichenis</name>
    <dbReference type="NCBI Taxonomy" id="3064888"/>
    <lineage>
        <taxon>Bacteria</taxon>
        <taxon>Pseudomonadati</taxon>
        <taxon>Pseudomonadota</taxon>
        <taxon>Alphaproteobacteria</taxon>
        <taxon>Acetobacterales</taxon>
        <taxon>Roseomonadaceae</taxon>
        <taxon>Paracraurococcus</taxon>
    </lineage>
</organism>
<sequence>MCGLAGLALRQGLEPDGATLDALTRALAHRGPDGAGHHVSGPVALAHTRLAIIDLVTGDQPLFAGPAALVANGEVYNYRELREANQLRCATQSDCEPPLHLWRRDGAAFAEALRGMYAIVLQDRAAKQVVLARDPFGIKPLYTAEVAGGIAFASEPQALVAAGLVQPRVRAAARAELLQLQFTTGAETIFEGIHRVLPGETVVISDGAVTERRRRAALPEGGPEVIATEEALLRLDAALEESVALHQRSDVPYGMFLSGGIDSAAVLAMMARLNERPVLAFTAGFDVAGAADERIQAASLAAAAGARHVTVAVTEAMVWRHLPEIVGAMDDPAADYAIIPTWFLARRAREEVKVVLSGEGGDELFGGYGRYRAAMKPWWLGGKTPRAHGSFDRVDVLREAPTGWRDGIGAAEAAAATGGRSRLQAAQALDVADWLPNDLLIKLDRCLMAHGVEGRTPLLDPGVAAAAFRLPDALKVQGHTGKWLLRQWLARHLPAAEPFKPKQGFTVPVGAWIEHVGDRLGPLVAAQPGVAEIARPDRVAALFRHAGGEKHRGFAAWHLLFYALWHRRHVEGRRAEGDVFEVLSGR</sequence>